<accession>A0A4U1MBP9</accession>
<organism evidence="1 2">
    <name type="scientific">Guptibacillus hwajinpoensis</name>
    <dbReference type="NCBI Taxonomy" id="208199"/>
    <lineage>
        <taxon>Bacteria</taxon>
        <taxon>Bacillati</taxon>
        <taxon>Bacillota</taxon>
        <taxon>Bacilli</taxon>
        <taxon>Bacillales</taxon>
        <taxon>Guptibacillaceae</taxon>
        <taxon>Guptibacillus</taxon>
    </lineage>
</organism>
<reference evidence="1 2" key="1">
    <citation type="submission" date="2019-04" db="EMBL/GenBank/DDBJ databases">
        <title>Genome sequence of Bacillus hwajinpoensis strain Y2.</title>
        <authorList>
            <person name="Fair J.L."/>
            <person name="Maclea K.S."/>
        </authorList>
    </citation>
    <scope>NUCLEOTIDE SEQUENCE [LARGE SCALE GENOMIC DNA]</scope>
    <source>
        <strain evidence="1 2">Y2</strain>
    </source>
</reference>
<sequence length="54" mass="6004">MKLLCCEDHVELALDVAVDETGHFPVLEKVQEDMNGLSTTCEYCNNPATYIVSN</sequence>
<dbReference type="AlphaFoldDB" id="A0A4U1MBP9"/>
<name>A0A4U1MBP9_9BACL</name>
<gene>
    <name evidence="1" type="ORF">FBF83_18630</name>
</gene>
<dbReference type="Pfam" id="PF14116">
    <property type="entry name" value="YyzF"/>
    <property type="match status" value="1"/>
</dbReference>
<dbReference type="Proteomes" id="UP000310541">
    <property type="component" value="Unassembled WGS sequence"/>
</dbReference>
<dbReference type="EMBL" id="SWFM01000008">
    <property type="protein sequence ID" value="TKD67684.1"/>
    <property type="molecule type" value="Genomic_DNA"/>
</dbReference>
<dbReference type="RefSeq" id="WP_136948657.1">
    <property type="nucleotide sequence ID" value="NZ_SWFM01000008.1"/>
</dbReference>
<proteinExistence type="predicted"/>
<dbReference type="NCBIfam" id="TIGR04129">
    <property type="entry name" value="CxxH_BA5709"/>
    <property type="match status" value="1"/>
</dbReference>
<evidence type="ECO:0000313" key="1">
    <source>
        <dbReference type="EMBL" id="TKD67684.1"/>
    </source>
</evidence>
<protein>
    <submittedName>
        <fullName evidence="1">CxxH/CxxC protein</fullName>
    </submittedName>
</protein>
<comment type="caution">
    <text evidence="1">The sequence shown here is derived from an EMBL/GenBank/DDBJ whole genome shotgun (WGS) entry which is preliminary data.</text>
</comment>
<dbReference type="InterPro" id="IPR025626">
    <property type="entry name" value="YyzF"/>
</dbReference>
<dbReference type="OrthoDB" id="1652387at2"/>
<evidence type="ECO:0000313" key="2">
    <source>
        <dbReference type="Proteomes" id="UP000310541"/>
    </source>
</evidence>